<comment type="subcellular location">
    <subcellularLocation>
        <location evidence="1">Cell membrane</location>
        <topology evidence="1">Multi-pass membrane protein</topology>
    </subcellularLocation>
</comment>
<keyword evidence="8" id="KW-1185">Reference proteome</keyword>
<evidence type="ECO:0000256" key="2">
    <source>
        <dbReference type="ARBA" id="ARBA00022475"/>
    </source>
</evidence>
<dbReference type="EMBL" id="JAAVUN010000004">
    <property type="protein sequence ID" value="NKE09065.1"/>
    <property type="molecule type" value="Genomic_DNA"/>
</dbReference>
<evidence type="ECO:0000313" key="7">
    <source>
        <dbReference type="EMBL" id="NKE09065.1"/>
    </source>
</evidence>
<evidence type="ECO:0000256" key="3">
    <source>
        <dbReference type="ARBA" id="ARBA00022692"/>
    </source>
</evidence>
<evidence type="ECO:0000256" key="6">
    <source>
        <dbReference type="SAM" id="Phobius"/>
    </source>
</evidence>
<feature type="transmembrane region" description="Helical" evidence="6">
    <location>
        <begin position="238"/>
        <end position="259"/>
    </location>
</feature>
<evidence type="ECO:0000313" key="8">
    <source>
        <dbReference type="Proteomes" id="UP000521379"/>
    </source>
</evidence>
<keyword evidence="5 6" id="KW-0472">Membrane</keyword>
<keyword evidence="2" id="KW-1003">Cell membrane</keyword>
<dbReference type="InterPro" id="IPR017039">
    <property type="entry name" value="Virul_fac_BrkB"/>
</dbReference>
<keyword evidence="3 6" id="KW-0812">Transmembrane</keyword>
<evidence type="ECO:0000256" key="1">
    <source>
        <dbReference type="ARBA" id="ARBA00004651"/>
    </source>
</evidence>
<keyword evidence="4 6" id="KW-1133">Transmembrane helix</keyword>
<feature type="transmembrane region" description="Helical" evidence="6">
    <location>
        <begin position="39"/>
        <end position="60"/>
    </location>
</feature>
<organism evidence="7 8">
    <name type="scientific">Kocuria subflava</name>
    <dbReference type="NCBI Taxonomy" id="1736139"/>
    <lineage>
        <taxon>Bacteria</taxon>
        <taxon>Bacillati</taxon>
        <taxon>Actinomycetota</taxon>
        <taxon>Actinomycetes</taxon>
        <taxon>Micrococcales</taxon>
        <taxon>Micrococcaceae</taxon>
        <taxon>Kocuria</taxon>
    </lineage>
</organism>
<dbReference type="GO" id="GO:0005886">
    <property type="term" value="C:plasma membrane"/>
    <property type="evidence" value="ECO:0007669"/>
    <property type="project" value="UniProtKB-SubCell"/>
</dbReference>
<name>A0A846TXN4_9MICC</name>
<dbReference type="Pfam" id="PF03631">
    <property type="entry name" value="Virul_fac_BrkB"/>
    <property type="match status" value="1"/>
</dbReference>
<dbReference type="AlphaFoldDB" id="A0A846TXN4"/>
<feature type="transmembrane region" description="Helical" evidence="6">
    <location>
        <begin position="191"/>
        <end position="218"/>
    </location>
</feature>
<feature type="transmembrane region" description="Helical" evidence="6">
    <location>
        <begin position="80"/>
        <end position="103"/>
    </location>
</feature>
<dbReference type="Proteomes" id="UP000521379">
    <property type="component" value="Unassembled WGS sequence"/>
</dbReference>
<gene>
    <name evidence="7" type="ORF">GTW58_03720</name>
</gene>
<feature type="transmembrane region" description="Helical" evidence="6">
    <location>
        <begin position="271"/>
        <end position="287"/>
    </location>
</feature>
<comment type="caution">
    <text evidence="7">The sequence shown here is derived from an EMBL/GenBank/DDBJ whole genome shotgun (WGS) entry which is preliminary data.</text>
</comment>
<feature type="transmembrane region" description="Helical" evidence="6">
    <location>
        <begin position="307"/>
        <end position="334"/>
    </location>
</feature>
<proteinExistence type="predicted"/>
<evidence type="ECO:0000256" key="4">
    <source>
        <dbReference type="ARBA" id="ARBA00022989"/>
    </source>
</evidence>
<accession>A0A846TXN4</accession>
<protein>
    <submittedName>
        <fullName evidence="7">YihY/virulence factor BrkB family protein</fullName>
    </submittedName>
</protein>
<sequence length="370" mass="38886">MSEVMEAPRVMPSAVDKAGLQREFRRQVSILHAKRAGGAGWWAVVGQALNVALACVWTLLPGRLIMHYFFHGGPLMAAGLSYNMLFASTAVLVIGASLAGRILGNDSELRALVVDAVDETVPGLINTGDGGVIPESVLANPQPFTLTTIIATALLCFVAWRWAAGIRLSCRRMFEVPPARGAPIAAIPRDVLGLILLVAVLAVSLVLNAEAAGALRLLEGATSGIGWLSGLVDFLGGGLVYGAATTVGVLADALMLFLMIRGLAQLKPGKWPMACILILGVLGNVALREVGGALIQNMAANPYLLSVGIIVGVLFWFYFFSQIILIATAFGALVQADLNGGHAPPAGEDRAVTPIDANLLDRVRSHERSL</sequence>
<evidence type="ECO:0000256" key="5">
    <source>
        <dbReference type="ARBA" id="ARBA00023136"/>
    </source>
</evidence>
<feature type="transmembrane region" description="Helical" evidence="6">
    <location>
        <begin position="144"/>
        <end position="163"/>
    </location>
</feature>
<reference evidence="7 8" key="1">
    <citation type="submission" date="2020-02" db="EMBL/GenBank/DDBJ databases">
        <authorList>
            <person name="Sun Q."/>
        </authorList>
    </citation>
    <scope>NUCLEOTIDE SEQUENCE [LARGE SCALE GENOMIC DNA]</scope>
    <source>
        <strain evidence="7 8">YIM 13062</strain>
    </source>
</reference>